<feature type="transmembrane region" description="Helical" evidence="17">
    <location>
        <begin position="623"/>
        <end position="640"/>
    </location>
</feature>
<keyword evidence="9 17" id="KW-0256">Endoplasmic reticulum</keyword>
<evidence type="ECO:0000256" key="5">
    <source>
        <dbReference type="ARBA" id="ARBA00022448"/>
    </source>
</evidence>
<comment type="catalytic activity">
    <reaction evidence="16">
        <text>diphosphate + H2O = 2 phosphate + H(+)</text>
        <dbReference type="Rhea" id="RHEA:24576"/>
        <dbReference type="ChEBI" id="CHEBI:15377"/>
        <dbReference type="ChEBI" id="CHEBI:15378"/>
        <dbReference type="ChEBI" id="CHEBI:33019"/>
        <dbReference type="ChEBI" id="CHEBI:43474"/>
        <dbReference type="EC" id="3.6.1.1"/>
    </reaction>
</comment>
<reference evidence="19" key="1">
    <citation type="submission" date="2021-02" db="EMBL/GenBank/DDBJ databases">
        <authorList>
            <person name="Nowell W R."/>
        </authorList>
    </citation>
    <scope>NUCLEOTIDE SEQUENCE</scope>
</reference>
<dbReference type="GO" id="GO:0015031">
    <property type="term" value="P:protein transport"/>
    <property type="evidence" value="ECO:0007669"/>
    <property type="project" value="UniProtKB-KW"/>
</dbReference>
<accession>A0A814A309</accession>
<keyword evidence="6 17" id="KW-0812">Transmembrane</keyword>
<dbReference type="GO" id="GO:0005789">
    <property type="term" value="C:endoplasmic reticulum membrane"/>
    <property type="evidence" value="ECO:0007669"/>
    <property type="project" value="UniProtKB-SubCell"/>
</dbReference>
<dbReference type="AlphaFoldDB" id="A0A814A309"/>
<feature type="domain" description="DHHA2" evidence="18">
    <location>
        <begin position="215"/>
        <end position="330"/>
    </location>
</feature>
<evidence type="ECO:0000256" key="16">
    <source>
        <dbReference type="ARBA" id="ARBA00047820"/>
    </source>
</evidence>
<dbReference type="EMBL" id="CAJNOE010000098">
    <property type="protein sequence ID" value="CAF0908036.1"/>
    <property type="molecule type" value="Genomic_DNA"/>
</dbReference>
<evidence type="ECO:0000256" key="17">
    <source>
        <dbReference type="RuleBase" id="RU000634"/>
    </source>
</evidence>
<comment type="caution">
    <text evidence="19">The sequence shown here is derived from an EMBL/GenBank/DDBJ whole genome shotgun (WGS) entry which is preliminary data.</text>
</comment>
<keyword evidence="13 17" id="KW-0472">Membrane</keyword>
<name>A0A814A309_9BILA</name>
<dbReference type="Pfam" id="PF00810">
    <property type="entry name" value="ER_lumen_recept"/>
    <property type="match status" value="1"/>
</dbReference>
<evidence type="ECO:0000256" key="15">
    <source>
        <dbReference type="ARBA" id="ARBA00023211"/>
    </source>
</evidence>
<dbReference type="InterPro" id="IPR001667">
    <property type="entry name" value="DDH_dom"/>
</dbReference>
<comment type="cofactor">
    <cofactor evidence="1">
        <name>Mn(2+)</name>
        <dbReference type="ChEBI" id="CHEBI:29035"/>
    </cofactor>
</comment>
<evidence type="ECO:0000256" key="6">
    <source>
        <dbReference type="ARBA" id="ARBA00022692"/>
    </source>
</evidence>
<evidence type="ECO:0000256" key="2">
    <source>
        <dbReference type="ARBA" id="ARBA00004477"/>
    </source>
</evidence>
<keyword evidence="14 17" id="KW-0675">Receptor</keyword>
<keyword evidence="5 17" id="KW-0813">Transport</keyword>
<evidence type="ECO:0000256" key="7">
    <source>
        <dbReference type="ARBA" id="ARBA00022723"/>
    </source>
</evidence>
<evidence type="ECO:0000256" key="9">
    <source>
        <dbReference type="ARBA" id="ARBA00022824"/>
    </source>
</evidence>
<feature type="transmembrane region" description="Helical" evidence="17">
    <location>
        <begin position="646"/>
        <end position="670"/>
    </location>
</feature>
<feature type="transmembrane region" description="Helical" evidence="17">
    <location>
        <begin position="709"/>
        <end position="730"/>
    </location>
</feature>
<evidence type="ECO:0000256" key="13">
    <source>
        <dbReference type="ARBA" id="ARBA00023136"/>
    </source>
</evidence>
<dbReference type="InterPro" id="IPR004097">
    <property type="entry name" value="DHHA2"/>
</dbReference>
<dbReference type="FunFam" id="3.90.1640.10:FF:000001">
    <property type="entry name" value="Probable manganese-dependent inorganic pyrophosphatase"/>
    <property type="match status" value="2"/>
</dbReference>
<dbReference type="InterPro" id="IPR038763">
    <property type="entry name" value="DHH_sf"/>
</dbReference>
<comment type="similarity">
    <text evidence="4">Belongs to the PPase class C family. Prune subfamily.</text>
</comment>
<feature type="domain" description="DHHA2" evidence="18">
    <location>
        <begin position="475"/>
        <end position="604"/>
    </location>
</feature>
<dbReference type="PROSITE" id="PS00952">
    <property type="entry name" value="ER_LUMEN_RECEPTOR_2"/>
    <property type="match status" value="1"/>
</dbReference>
<feature type="transmembrane region" description="Helical" evidence="17">
    <location>
        <begin position="593"/>
        <end position="611"/>
    </location>
</feature>
<evidence type="ECO:0000256" key="8">
    <source>
        <dbReference type="ARBA" id="ARBA00022801"/>
    </source>
</evidence>
<evidence type="ECO:0000256" key="3">
    <source>
        <dbReference type="ARBA" id="ARBA00010120"/>
    </source>
</evidence>
<dbReference type="SUPFAM" id="SSF64182">
    <property type="entry name" value="DHH phosphoesterases"/>
    <property type="match status" value="2"/>
</dbReference>
<dbReference type="InterPro" id="IPR038222">
    <property type="entry name" value="DHHA2_dom_sf"/>
</dbReference>
<dbReference type="PANTHER" id="PTHR10585">
    <property type="entry name" value="ER LUMEN PROTEIN RETAINING RECEPTOR"/>
    <property type="match status" value="1"/>
</dbReference>
<dbReference type="GO" id="GO:0006621">
    <property type="term" value="P:protein retention in ER lumen"/>
    <property type="evidence" value="ECO:0007669"/>
    <property type="project" value="InterPro"/>
</dbReference>
<dbReference type="Gene3D" id="3.10.310.20">
    <property type="entry name" value="DHHA2 domain"/>
    <property type="match status" value="1"/>
</dbReference>
<feature type="transmembrane region" description="Helical" evidence="17">
    <location>
        <begin position="682"/>
        <end position="703"/>
    </location>
</feature>
<dbReference type="PRINTS" id="PR00660">
    <property type="entry name" value="ERLUMENR"/>
</dbReference>
<evidence type="ECO:0000256" key="11">
    <source>
        <dbReference type="ARBA" id="ARBA00022927"/>
    </source>
</evidence>
<comment type="subcellular location">
    <subcellularLocation>
        <location evidence="2 17">Endoplasmic reticulum membrane</location>
        <topology evidence="2 17">Multi-pass membrane protein</topology>
    </subcellularLocation>
</comment>
<comment type="caution">
    <text evidence="17">Lacks conserved residue(s) required for the propagation of feature annotation.</text>
</comment>
<evidence type="ECO:0000256" key="12">
    <source>
        <dbReference type="ARBA" id="ARBA00022989"/>
    </source>
</evidence>
<dbReference type="Pfam" id="PF02833">
    <property type="entry name" value="DHHA2"/>
    <property type="match status" value="1"/>
</dbReference>
<evidence type="ECO:0000256" key="10">
    <source>
        <dbReference type="ARBA" id="ARBA00022892"/>
    </source>
</evidence>
<keyword evidence="7" id="KW-0479">Metal-binding</keyword>
<dbReference type="Proteomes" id="UP000663860">
    <property type="component" value="Unassembled WGS sequence"/>
</dbReference>
<keyword evidence="8" id="KW-0378">Hydrolase</keyword>
<protein>
    <recommendedName>
        <fullName evidence="17">ER lumen protein-retaining receptor</fullName>
    </recommendedName>
</protein>
<dbReference type="GO" id="GO:0046872">
    <property type="term" value="F:metal ion binding"/>
    <property type="evidence" value="ECO:0007669"/>
    <property type="project" value="UniProtKB-KW"/>
</dbReference>
<evidence type="ECO:0000256" key="14">
    <source>
        <dbReference type="ARBA" id="ARBA00023170"/>
    </source>
</evidence>
<dbReference type="SMART" id="SM01131">
    <property type="entry name" value="DHHA2"/>
    <property type="match status" value="2"/>
</dbReference>
<dbReference type="Pfam" id="PF01368">
    <property type="entry name" value="DHH"/>
    <property type="match status" value="2"/>
</dbReference>
<keyword evidence="11 17" id="KW-0653">Protein transport</keyword>
<evidence type="ECO:0000256" key="1">
    <source>
        <dbReference type="ARBA" id="ARBA00001936"/>
    </source>
</evidence>
<keyword evidence="12 17" id="KW-1133">Transmembrane helix</keyword>
<keyword evidence="10" id="KW-0931">ER-Golgi transport</keyword>
<gene>
    <name evidence="19" type="ORF">IZO911_LOCUS12620</name>
</gene>
<dbReference type="Gene3D" id="3.90.1640.10">
    <property type="entry name" value="inorganic pyrophosphatase (n-terminal core)"/>
    <property type="match status" value="2"/>
</dbReference>
<evidence type="ECO:0000259" key="18">
    <source>
        <dbReference type="SMART" id="SM01131"/>
    </source>
</evidence>
<dbReference type="GO" id="GO:0046923">
    <property type="term" value="F:ER retention sequence binding"/>
    <property type="evidence" value="ECO:0007669"/>
    <property type="project" value="InterPro"/>
</dbReference>
<evidence type="ECO:0000256" key="4">
    <source>
        <dbReference type="ARBA" id="ARBA00010331"/>
    </source>
</evidence>
<comment type="similarity">
    <text evidence="3 17">Belongs to the ERD2 family.</text>
</comment>
<proteinExistence type="inferred from homology"/>
<evidence type="ECO:0000313" key="20">
    <source>
        <dbReference type="Proteomes" id="UP000663860"/>
    </source>
</evidence>
<keyword evidence="15" id="KW-0464">Manganese</keyword>
<evidence type="ECO:0000313" key="19">
    <source>
        <dbReference type="EMBL" id="CAF0908036.1"/>
    </source>
</evidence>
<dbReference type="InterPro" id="IPR000133">
    <property type="entry name" value="ER_ret_rcpt"/>
</dbReference>
<dbReference type="NCBIfam" id="NF003877">
    <property type="entry name" value="PRK05427.1"/>
    <property type="match status" value="2"/>
</dbReference>
<dbReference type="GO" id="GO:0016192">
    <property type="term" value="P:vesicle-mediated transport"/>
    <property type="evidence" value="ECO:0007669"/>
    <property type="project" value="UniProtKB-KW"/>
</dbReference>
<organism evidence="19 20">
    <name type="scientific">Adineta steineri</name>
    <dbReference type="NCBI Taxonomy" id="433720"/>
    <lineage>
        <taxon>Eukaryota</taxon>
        <taxon>Metazoa</taxon>
        <taxon>Spiralia</taxon>
        <taxon>Gnathifera</taxon>
        <taxon>Rotifera</taxon>
        <taxon>Eurotatoria</taxon>
        <taxon>Bdelloidea</taxon>
        <taxon>Adinetida</taxon>
        <taxon>Adinetidae</taxon>
        <taxon>Adineta</taxon>
    </lineage>
</organism>
<sequence>MNTLVNRVFPSVSKFVLKSPLGYRALSSTQKNVNKETIVIGHRNPDTDAITAAIVYTDLLRQMNVNAKAYRLGNLNNETKFILKQVGIKEPDMLPDNIPDGTQVALVDHNESQQSIENIHKMCITHVIDHHKLGDLTTSEPVYLRFEPVGCTATILTKIYRENNLEINQKMAFLLTSAILSDTLHLRSPTTTNDDRKILEYLVPIAKIDNIKSYANQMFEAKSDLKEFSSKQILLLDYKTYTFNNEKWGIGTGETCDMNKMLERKDDLLKEMRNEKKRSPLGYRALSSAQKNVNKETIVIGHRNPDTDAITAAIVYTDLLRQMNVNAKAYRLGNLNNETKFILKQVGIKEPDLLPDNIPDGTQVALVDHNESQQSMENIHKMCITHVIDHHKLGDLTTSEPVYLRFEPVGCTATILTKIYRENNLDINQKMAFLLTSAILSDTLHLRSPTTTNDDRKILEYLVPIAKIDNIKSYANQMFEAKSDLKEFSSKQILLLDYKTYTFNNEKWGIGTGETCDMNKMLERKDDLLKEMRNEKKRRDFSHLAAIIILLAKIWKTRSCAGVSGKSVLLYAIVFTCRYLDLFVHYVSLYNTIMKVIYLISTYFTLYLIYIKFKSTYDRNHDTFRIELLLLPSAALAFVWNHEFSVLEILWTFSIYLESVAILPQLYMVTKTGAAETITSHYLFALGIYRFLYILNWVYRYYMENFLDWLSIGSGIVQTILYCDFFYLYVTKVLRGRQIRFSETV</sequence>
<dbReference type="GO" id="GO:0004427">
    <property type="term" value="F:inorganic diphosphate phosphatase activity"/>
    <property type="evidence" value="ECO:0007669"/>
    <property type="project" value="UniProtKB-EC"/>
</dbReference>